<reference evidence="7 8" key="1">
    <citation type="journal article" date="2007" name="Science">
        <title>Sea anemone genome reveals ancestral eumetazoan gene repertoire and genomic organization.</title>
        <authorList>
            <person name="Putnam N.H."/>
            <person name="Srivastava M."/>
            <person name="Hellsten U."/>
            <person name="Dirks B."/>
            <person name="Chapman J."/>
            <person name="Salamov A."/>
            <person name="Terry A."/>
            <person name="Shapiro H."/>
            <person name="Lindquist E."/>
            <person name="Kapitonov V.V."/>
            <person name="Jurka J."/>
            <person name="Genikhovich G."/>
            <person name="Grigoriev I.V."/>
            <person name="Lucas S.M."/>
            <person name="Steele R.E."/>
            <person name="Finnerty J.R."/>
            <person name="Technau U."/>
            <person name="Martindale M.Q."/>
            <person name="Rokhsar D.S."/>
        </authorList>
    </citation>
    <scope>NUCLEOTIDE SEQUENCE [LARGE SCALE GENOMIC DNA]</scope>
    <source>
        <strain evidence="8">CH2 X CH6</strain>
    </source>
</reference>
<dbReference type="EMBL" id="DS469673">
    <property type="protein sequence ID" value="EDO36314.1"/>
    <property type="molecule type" value="Genomic_DNA"/>
</dbReference>
<accession>A7SJ06</accession>
<evidence type="ECO:0000313" key="7">
    <source>
        <dbReference type="EMBL" id="EDO36314.1"/>
    </source>
</evidence>
<evidence type="ECO:0000256" key="2">
    <source>
        <dbReference type="PROSITE-ProRule" id="PRU00059"/>
    </source>
</evidence>
<feature type="region of interest" description="Disordered" evidence="3">
    <location>
        <begin position="407"/>
        <end position="427"/>
    </location>
</feature>
<evidence type="ECO:0000256" key="3">
    <source>
        <dbReference type="SAM" id="MobiDB-lite"/>
    </source>
</evidence>
<dbReference type="AlphaFoldDB" id="A7SJ06"/>
<feature type="domain" description="CUB" evidence="6">
    <location>
        <begin position="238"/>
        <end position="360"/>
    </location>
</feature>
<dbReference type="PROSITE" id="PS01180">
    <property type="entry name" value="CUB"/>
    <property type="match status" value="1"/>
</dbReference>
<dbReference type="Gene3D" id="2.60.120.200">
    <property type="match status" value="1"/>
</dbReference>
<dbReference type="InterPro" id="IPR013320">
    <property type="entry name" value="ConA-like_dom_sf"/>
</dbReference>
<dbReference type="OMA" id="NCNTIAA"/>
<dbReference type="eggNOG" id="KOG3714">
    <property type="taxonomic scope" value="Eukaryota"/>
</dbReference>
<proteinExistence type="predicted"/>
<protein>
    <recommendedName>
        <fullName evidence="6">CUB domain-containing protein</fullName>
    </recommendedName>
</protein>
<feature type="transmembrane region" description="Helical" evidence="4">
    <location>
        <begin position="377"/>
        <end position="399"/>
    </location>
</feature>
<evidence type="ECO:0000313" key="8">
    <source>
        <dbReference type="Proteomes" id="UP000001593"/>
    </source>
</evidence>
<sequence length="750" mass="81934">MDFQWTKLLLLYFSMLKHYCVGLPSPVGLYPLDGDRKASDISCHNNPEGKLYAVKVSKGPGGRPSGAYRFSGSKNSYIEIPGNSMTDVRYSLTLLAEVYHAGYAGPIMDFATDGLGVNLWMTGPETLNGRFITRDGVNNIFLSSNQIGLRYSWHIVGLTYDYVHGTAELYIDGKRVRRLYLGRFDLKTKGFIRLGAVEHDDRYFKGKISCLQIYDKALSEKEIIEVAGRCAMKEPVNCSVTDLPSRVERHMTSSSGSFSSPGYPRGYPTDANCVWTIKVPVGKRVEVIFSNLDLEQDSSCPDNVRVLDGLTSWSVELRRFCHSTEGASNRVTSSANGLRIEFRSNGLISGKGFTASYTSQDIERDDETLAIDLSIHYTGIVIGVACAALFTVLSIIAVNHTRRHRHSRRSSTFSDRQSECPSEMDVVREGAPPSYDIGMLYSRTSISRTSPSYGIGMLYSRTSISRTSPSYGIVMRCPDLYPPSPLMSPASSCTPDIQPRFKVPSRPGSSAVSLLASCATSQPGSRTVSPLVSRASSPVLSAHSQWNSDIITPHENQLASVMSSGILTSTGHGLDDDEDPPPYPGIVVVRGDTVFGSHPDDVTSTRFSTQSLHTGDMRGLFGSRTARSGIGYFRTHSTDLCGDHRLREYERAAVSIPASGSSPGLTVTHTSLESHSTIESNELTDLRGSSGNSNDDMRVVMPNQTSGRASRSLERRDSSADRTSDLCTSDRVLDTSLGACRLSDAREDSV</sequence>
<dbReference type="InterPro" id="IPR000859">
    <property type="entry name" value="CUB_dom"/>
</dbReference>
<name>A7SJ06_NEMVE</name>
<comment type="caution">
    <text evidence="2">Lacks conserved residue(s) required for the propagation of feature annotation.</text>
</comment>
<feature type="compositionally biased region" description="Basic and acidic residues" evidence="3">
    <location>
        <begin position="711"/>
        <end position="724"/>
    </location>
</feature>
<dbReference type="Gene3D" id="2.60.120.290">
    <property type="entry name" value="Spermadhesin, CUB domain"/>
    <property type="match status" value="1"/>
</dbReference>
<organism evidence="7 8">
    <name type="scientific">Nematostella vectensis</name>
    <name type="common">Starlet sea anemone</name>
    <dbReference type="NCBI Taxonomy" id="45351"/>
    <lineage>
        <taxon>Eukaryota</taxon>
        <taxon>Metazoa</taxon>
        <taxon>Cnidaria</taxon>
        <taxon>Anthozoa</taxon>
        <taxon>Hexacorallia</taxon>
        <taxon>Actiniaria</taxon>
        <taxon>Edwardsiidae</taxon>
        <taxon>Nematostella</taxon>
    </lineage>
</organism>
<keyword evidence="8" id="KW-1185">Reference proteome</keyword>
<dbReference type="FunFam" id="2.60.120.290:FF:000005">
    <property type="entry name" value="Procollagen C-endopeptidase enhancer 1"/>
    <property type="match status" value="1"/>
</dbReference>
<feature type="signal peptide" evidence="5">
    <location>
        <begin position="1"/>
        <end position="22"/>
    </location>
</feature>
<dbReference type="Pfam" id="PF00431">
    <property type="entry name" value="CUB"/>
    <property type="match status" value="1"/>
</dbReference>
<keyword evidence="4" id="KW-0812">Transmembrane</keyword>
<evidence type="ECO:0000259" key="6">
    <source>
        <dbReference type="PROSITE" id="PS01180"/>
    </source>
</evidence>
<dbReference type="PANTHER" id="PTHR47635:SF2">
    <property type="entry name" value="LAMG-LIKE JELLYROLL FOLD DOMAIN-CONTAINING PROTEIN"/>
    <property type="match status" value="1"/>
</dbReference>
<dbReference type="SUPFAM" id="SSF49854">
    <property type="entry name" value="Spermadhesin, CUB domain"/>
    <property type="match status" value="1"/>
</dbReference>
<dbReference type="HOGENOM" id="CLU_371014_0_0_1"/>
<keyword evidence="4" id="KW-1133">Transmembrane helix</keyword>
<dbReference type="Proteomes" id="UP000001593">
    <property type="component" value="Unassembled WGS sequence"/>
</dbReference>
<dbReference type="CDD" id="cd00041">
    <property type="entry name" value="CUB"/>
    <property type="match status" value="1"/>
</dbReference>
<keyword evidence="1" id="KW-1015">Disulfide bond</keyword>
<dbReference type="InterPro" id="IPR035914">
    <property type="entry name" value="Sperma_CUB_dom_sf"/>
</dbReference>
<feature type="region of interest" description="Disordered" evidence="3">
    <location>
        <begin position="655"/>
        <end position="726"/>
    </location>
</feature>
<dbReference type="PANTHER" id="PTHR47635">
    <property type="entry name" value="CUB DOMAIN-CONTAINING PROTEIN"/>
    <property type="match status" value="1"/>
</dbReference>
<keyword evidence="4" id="KW-0472">Membrane</keyword>
<gene>
    <name evidence="7" type="ORF">NEMVEDRAFT_v1g245573</name>
</gene>
<dbReference type="Pfam" id="PF13385">
    <property type="entry name" value="Laminin_G_3"/>
    <property type="match status" value="1"/>
</dbReference>
<evidence type="ECO:0000256" key="4">
    <source>
        <dbReference type="SAM" id="Phobius"/>
    </source>
</evidence>
<feature type="chain" id="PRO_5002712095" description="CUB domain-containing protein" evidence="5">
    <location>
        <begin position="23"/>
        <end position="750"/>
    </location>
</feature>
<dbReference type="InParanoid" id="A7SJ06"/>
<dbReference type="SMART" id="SM00042">
    <property type="entry name" value="CUB"/>
    <property type="match status" value="1"/>
</dbReference>
<keyword evidence="5" id="KW-0732">Signal</keyword>
<dbReference type="SUPFAM" id="SSF49899">
    <property type="entry name" value="Concanavalin A-like lectins/glucanases"/>
    <property type="match status" value="1"/>
</dbReference>
<evidence type="ECO:0000256" key="1">
    <source>
        <dbReference type="ARBA" id="ARBA00023157"/>
    </source>
</evidence>
<feature type="compositionally biased region" description="Polar residues" evidence="3">
    <location>
        <begin position="658"/>
        <end position="694"/>
    </location>
</feature>
<evidence type="ECO:0000256" key="5">
    <source>
        <dbReference type="SAM" id="SignalP"/>
    </source>
</evidence>